<proteinExistence type="predicted"/>
<organism evidence="3 4">
    <name type="scientific">Streptomyces axinellae</name>
    <dbReference type="NCBI Taxonomy" id="552788"/>
    <lineage>
        <taxon>Bacteria</taxon>
        <taxon>Bacillati</taxon>
        <taxon>Actinomycetota</taxon>
        <taxon>Actinomycetes</taxon>
        <taxon>Kitasatosporales</taxon>
        <taxon>Streptomycetaceae</taxon>
        <taxon>Streptomyces</taxon>
    </lineage>
</organism>
<keyword evidence="4" id="KW-1185">Reference proteome</keyword>
<protein>
    <recommendedName>
        <fullName evidence="2">Aminoglycoside phosphotransferase domain-containing protein</fullName>
    </recommendedName>
</protein>
<dbReference type="EMBL" id="BAAARJ010000004">
    <property type="protein sequence ID" value="GAA2602480.1"/>
    <property type="molecule type" value="Genomic_DNA"/>
</dbReference>
<feature type="region of interest" description="Disordered" evidence="1">
    <location>
        <begin position="297"/>
        <end position="317"/>
    </location>
</feature>
<dbReference type="Gene3D" id="1.10.510.10">
    <property type="entry name" value="Transferase(Phosphotransferase) domain 1"/>
    <property type="match status" value="1"/>
</dbReference>
<reference evidence="4" key="1">
    <citation type="journal article" date="2019" name="Int. J. Syst. Evol. Microbiol.">
        <title>The Global Catalogue of Microorganisms (GCM) 10K type strain sequencing project: providing services to taxonomists for standard genome sequencing and annotation.</title>
        <authorList>
            <consortium name="The Broad Institute Genomics Platform"/>
            <consortium name="The Broad Institute Genome Sequencing Center for Infectious Disease"/>
            <person name="Wu L."/>
            <person name="Ma J."/>
        </authorList>
    </citation>
    <scope>NUCLEOTIDE SEQUENCE [LARGE SCALE GENOMIC DNA]</scope>
    <source>
        <strain evidence="4">JCM 16373</strain>
    </source>
</reference>
<dbReference type="SUPFAM" id="SSF56112">
    <property type="entry name" value="Protein kinase-like (PK-like)"/>
    <property type="match status" value="1"/>
</dbReference>
<evidence type="ECO:0000256" key="1">
    <source>
        <dbReference type="SAM" id="MobiDB-lite"/>
    </source>
</evidence>
<dbReference type="Proteomes" id="UP001501447">
    <property type="component" value="Unassembled WGS sequence"/>
</dbReference>
<feature type="domain" description="Aminoglycoside phosphotransferase" evidence="2">
    <location>
        <begin position="76"/>
        <end position="299"/>
    </location>
</feature>
<comment type="caution">
    <text evidence="3">The sequence shown here is derived from an EMBL/GenBank/DDBJ whole genome shotgun (WGS) entry which is preliminary data.</text>
</comment>
<accession>A0ABP6C737</accession>
<name>A0ABP6C737_9ACTN</name>
<dbReference type="Pfam" id="PF01636">
    <property type="entry name" value="APH"/>
    <property type="match status" value="1"/>
</dbReference>
<dbReference type="Gene3D" id="3.30.200.20">
    <property type="entry name" value="Phosphorylase Kinase, domain 1"/>
    <property type="match status" value="1"/>
</dbReference>
<sequence length="317" mass="33206">MRGVSYAPREHGGPGRDASPRAWVRADFSLLLTATERVGLGADTAAEVWHAVDEDGLRYAVKWSGGGSRAALLVPALLAARGVSGIPAPLSTLSGALWSEREGRRLSVVPWVSDEGALDSGLTEDQWRTYGTLLARTHATVPDPETRSALPREDHTHAAETAQVRAFQRALARAAPGSAHGSGSDSGLESAAAATASAASDTAEALLAGADELCRRLRARDPAPAVLCHGDPHLGNVLLREGRPWLIDWDGAALAPPERDLLFVLGGVLASAPVRVHEQAWFFEAYTAAGGNLAHRPRASGLLPLPPSPGKPGGARR</sequence>
<evidence type="ECO:0000259" key="2">
    <source>
        <dbReference type="Pfam" id="PF01636"/>
    </source>
</evidence>
<dbReference type="InterPro" id="IPR002575">
    <property type="entry name" value="Aminoglycoside_PTrfase"/>
</dbReference>
<evidence type="ECO:0000313" key="3">
    <source>
        <dbReference type="EMBL" id="GAA2602480.1"/>
    </source>
</evidence>
<evidence type="ECO:0000313" key="4">
    <source>
        <dbReference type="Proteomes" id="UP001501447"/>
    </source>
</evidence>
<gene>
    <name evidence="3" type="ORF">GCM10009863_14800</name>
</gene>
<dbReference type="InterPro" id="IPR011009">
    <property type="entry name" value="Kinase-like_dom_sf"/>
</dbReference>